<organism evidence="2 3">
    <name type="scientific">Alcaligenes aquatilis</name>
    <dbReference type="NCBI Taxonomy" id="323284"/>
    <lineage>
        <taxon>Bacteria</taxon>
        <taxon>Pseudomonadati</taxon>
        <taxon>Pseudomonadota</taxon>
        <taxon>Betaproteobacteria</taxon>
        <taxon>Burkholderiales</taxon>
        <taxon>Alcaligenaceae</taxon>
        <taxon>Alcaligenes</taxon>
    </lineage>
</organism>
<feature type="transmembrane region" description="Helical" evidence="1">
    <location>
        <begin position="334"/>
        <end position="352"/>
    </location>
</feature>
<dbReference type="PANTHER" id="PTHR32309:SF13">
    <property type="entry name" value="FERRIC ENTEROBACTIN TRANSPORT PROTEIN FEPE"/>
    <property type="match status" value="1"/>
</dbReference>
<feature type="transmembrane region" description="Helical" evidence="1">
    <location>
        <begin position="28"/>
        <end position="48"/>
    </location>
</feature>
<evidence type="ECO:0000313" key="2">
    <source>
        <dbReference type="EMBL" id="AYN20059.1"/>
    </source>
</evidence>
<dbReference type="Gene3D" id="3.30.1890.10">
    <property type="entry name" value="FepE-like"/>
    <property type="match status" value="1"/>
</dbReference>
<dbReference type="OrthoDB" id="8681491at2"/>
<name>A0A3G2HSS4_9BURK</name>
<dbReference type="Proteomes" id="UP000268070">
    <property type="component" value="Chromosome"/>
</dbReference>
<protein>
    <recommendedName>
        <fullName evidence="4">Polysaccharide chain length determinant N-terminal domain-containing protein</fullName>
    </recommendedName>
</protein>
<sequence>MNRAGAPLHDDTLDQRTAWQWVWRARRLVVGMTLLGLAVSALLAWTLVPMTYETRVELLAPRPADLSAYALVHQLSSVVVSDGHADQDSLRAADVIPALSVDQVYRVFLRHLTSARLRDRFVAAYFRPQVATSDTLTSRARLHDRLDESVRFVLPDGRSDRHGRSTLIWRGTDPEQIAIWANTYVAWAMRAAQQELMADLRSEIQMRRHSAQTLVEVLRRSGAVERRFEIARVSDALRLAQAVHLDGPAQGVWVMQSDLHELAYLQGSRALQAQLDVLLAREQDEPYIRELPSVRYRQALLETLAARSLTMRVATWDARVQAPTVPTGPDRPIMVLWGGVLGLVLGLGWALGRGAWLSRAPRHPVQSDGRDA</sequence>
<accession>A0A3G2HSS4</accession>
<reference evidence="2 3" key="1">
    <citation type="submission" date="2018-09" db="EMBL/GenBank/DDBJ databases">
        <title>Complete genome sequence of the hydrocarbonoclastic bacterium Alcaligenes aquatilis QD168, isolated from a crude-oil polluted marine sediment of Central Chile.</title>
        <authorList>
            <person name="Duran R.E."/>
            <person name="Barra B."/>
            <person name="Salva-Serra F."/>
            <person name="Mendez V."/>
            <person name="Moore E.R.B."/>
            <person name="Seeger M."/>
        </authorList>
    </citation>
    <scope>NUCLEOTIDE SEQUENCE [LARGE SCALE GENOMIC DNA]</scope>
    <source>
        <strain evidence="2 3">QD168</strain>
    </source>
</reference>
<dbReference type="PANTHER" id="PTHR32309">
    <property type="entry name" value="TYROSINE-PROTEIN KINASE"/>
    <property type="match status" value="1"/>
</dbReference>
<dbReference type="GO" id="GO:0005886">
    <property type="term" value="C:plasma membrane"/>
    <property type="evidence" value="ECO:0007669"/>
    <property type="project" value="TreeGrafter"/>
</dbReference>
<dbReference type="EMBL" id="CP032153">
    <property type="protein sequence ID" value="AYN20059.1"/>
    <property type="molecule type" value="Genomic_DNA"/>
</dbReference>
<keyword evidence="1" id="KW-1133">Transmembrane helix</keyword>
<evidence type="ECO:0000313" key="3">
    <source>
        <dbReference type="Proteomes" id="UP000268070"/>
    </source>
</evidence>
<dbReference type="KEGG" id="aaqu:D3M96_05640"/>
<dbReference type="AlphaFoldDB" id="A0A3G2HSS4"/>
<dbReference type="SUPFAM" id="SSF160355">
    <property type="entry name" value="Bacterial polysaccharide co-polymerase-like"/>
    <property type="match status" value="1"/>
</dbReference>
<keyword evidence="1" id="KW-0812">Transmembrane</keyword>
<evidence type="ECO:0008006" key="4">
    <source>
        <dbReference type="Google" id="ProtNLM"/>
    </source>
</evidence>
<dbReference type="GO" id="GO:0004713">
    <property type="term" value="F:protein tyrosine kinase activity"/>
    <property type="evidence" value="ECO:0007669"/>
    <property type="project" value="TreeGrafter"/>
</dbReference>
<evidence type="ECO:0000256" key="1">
    <source>
        <dbReference type="SAM" id="Phobius"/>
    </source>
</evidence>
<keyword evidence="1" id="KW-0472">Membrane</keyword>
<dbReference type="InterPro" id="IPR050445">
    <property type="entry name" value="Bact_polysacc_biosynth/exp"/>
</dbReference>
<gene>
    <name evidence="2" type="ORF">D3M96_05640</name>
</gene>
<proteinExistence type="predicted"/>